<name>A0A923EBG9_CLOTT</name>
<reference evidence="3 4" key="1">
    <citation type="submission" date="2020-04" db="EMBL/GenBank/DDBJ databases">
        <title>Genomic insights into acetone-butanol-ethanol (ABE) fermentation by sequencing solventogenic clostridia strains.</title>
        <authorList>
            <person name="Brown S."/>
        </authorList>
    </citation>
    <scope>NUCLEOTIDE SEQUENCE [LARGE SCALE GENOMIC DNA]</scope>
    <source>
        <strain evidence="3 4">DJ011</strain>
    </source>
</reference>
<evidence type="ECO:0000256" key="2">
    <source>
        <dbReference type="SAM" id="SignalP"/>
    </source>
</evidence>
<evidence type="ECO:0000256" key="1">
    <source>
        <dbReference type="SAM" id="MobiDB-lite"/>
    </source>
</evidence>
<dbReference type="Proteomes" id="UP000563151">
    <property type="component" value="Unassembled WGS sequence"/>
</dbReference>
<comment type="caution">
    <text evidence="3">The sequence shown here is derived from an EMBL/GenBank/DDBJ whole genome shotgun (WGS) entry which is preliminary data.</text>
</comment>
<evidence type="ECO:0000313" key="3">
    <source>
        <dbReference type="EMBL" id="MBC2398191.1"/>
    </source>
</evidence>
<protein>
    <recommendedName>
        <fullName evidence="5">DUF2680 domain-containing protein</fullName>
    </recommendedName>
</protein>
<feature type="signal peptide" evidence="2">
    <location>
        <begin position="1"/>
        <end position="24"/>
    </location>
</feature>
<evidence type="ECO:0000313" key="4">
    <source>
        <dbReference type="Proteomes" id="UP000563151"/>
    </source>
</evidence>
<dbReference type="RefSeq" id="WP_035145607.1">
    <property type="nucleotide sequence ID" value="NZ_JAAZWO010000011.1"/>
</dbReference>
<sequence>MKKKNIIAALALTLSIGMGATAYAAATAPANSNIANKINATCTRLGLGRITGMRGYDSATSILKDKLKLTDEDITKAREAGKTLKDLALEKGMTEDEFNQAMIDSKSKAIDEAVKNSTITKEEGDTIKENLKSNINNCTGSCGQMNKGFGNGQGNGRKMRGNGLGRGFNNNVNVQK</sequence>
<organism evidence="3 4">
    <name type="scientific">Clostridium tetanomorphum</name>
    <dbReference type="NCBI Taxonomy" id="1553"/>
    <lineage>
        <taxon>Bacteria</taxon>
        <taxon>Bacillati</taxon>
        <taxon>Bacillota</taxon>
        <taxon>Clostridia</taxon>
        <taxon>Eubacteriales</taxon>
        <taxon>Clostridiaceae</taxon>
        <taxon>Clostridium</taxon>
    </lineage>
</organism>
<dbReference type="AlphaFoldDB" id="A0A923EBG9"/>
<feature type="chain" id="PRO_5038678747" description="DUF2680 domain-containing protein" evidence="2">
    <location>
        <begin position="25"/>
        <end position="176"/>
    </location>
</feature>
<evidence type="ECO:0008006" key="5">
    <source>
        <dbReference type="Google" id="ProtNLM"/>
    </source>
</evidence>
<dbReference type="EMBL" id="JAAZWO010000011">
    <property type="protein sequence ID" value="MBC2398191.1"/>
    <property type="molecule type" value="Genomic_DNA"/>
</dbReference>
<feature type="compositionally biased region" description="Low complexity" evidence="1">
    <location>
        <begin position="167"/>
        <end position="176"/>
    </location>
</feature>
<gene>
    <name evidence="3" type="ORF">HGG79_10440</name>
</gene>
<keyword evidence="4" id="KW-1185">Reference proteome</keyword>
<accession>A0A923EBG9</accession>
<feature type="region of interest" description="Disordered" evidence="1">
    <location>
        <begin position="149"/>
        <end position="176"/>
    </location>
</feature>
<proteinExistence type="predicted"/>
<keyword evidence="2" id="KW-0732">Signal</keyword>